<feature type="transmembrane region" description="Helical" evidence="11">
    <location>
        <begin position="12"/>
        <end position="33"/>
    </location>
</feature>
<evidence type="ECO:0000313" key="12">
    <source>
        <dbReference type="EMBL" id="OKH96739.1"/>
    </source>
</evidence>
<keyword evidence="5" id="KW-0808">Transferase</keyword>
<evidence type="ECO:0000256" key="10">
    <source>
        <dbReference type="SAM" id="MobiDB-lite"/>
    </source>
</evidence>
<feature type="compositionally biased region" description="Gly residues" evidence="10">
    <location>
        <begin position="225"/>
        <end position="254"/>
    </location>
</feature>
<protein>
    <submittedName>
        <fullName evidence="12">Membrane protein</fullName>
    </submittedName>
</protein>
<keyword evidence="8 11" id="KW-1133">Transmembrane helix</keyword>
<evidence type="ECO:0000256" key="6">
    <source>
        <dbReference type="ARBA" id="ARBA00022692"/>
    </source>
</evidence>
<comment type="subcellular location">
    <subcellularLocation>
        <location evidence="1">Endoplasmic reticulum membrane</location>
        <topology evidence="1">Multi-pass membrane protein</topology>
    </subcellularLocation>
</comment>
<dbReference type="STRING" id="1048205.AB852_04990"/>
<dbReference type="GO" id="GO:0016020">
    <property type="term" value="C:membrane"/>
    <property type="evidence" value="ECO:0007669"/>
    <property type="project" value="GOC"/>
</dbReference>
<feature type="transmembrane region" description="Helical" evidence="11">
    <location>
        <begin position="101"/>
        <end position="119"/>
    </location>
</feature>
<feature type="transmembrane region" description="Helical" evidence="11">
    <location>
        <begin position="352"/>
        <end position="370"/>
    </location>
</feature>
<evidence type="ECO:0000256" key="4">
    <source>
        <dbReference type="ARBA" id="ARBA00022676"/>
    </source>
</evidence>
<name>A0A1Q4VFY5_9ACTN</name>
<evidence type="ECO:0000256" key="1">
    <source>
        <dbReference type="ARBA" id="ARBA00004477"/>
    </source>
</evidence>
<keyword evidence="6 11" id="KW-0812">Transmembrane</keyword>
<evidence type="ECO:0000313" key="13">
    <source>
        <dbReference type="Proteomes" id="UP000186455"/>
    </source>
</evidence>
<feature type="transmembrane region" description="Helical" evidence="11">
    <location>
        <begin position="399"/>
        <end position="418"/>
    </location>
</feature>
<keyword evidence="13" id="KW-1185">Reference proteome</keyword>
<proteinExistence type="predicted"/>
<feature type="region of interest" description="Disordered" evidence="10">
    <location>
        <begin position="213"/>
        <end position="262"/>
    </location>
</feature>
<evidence type="ECO:0000256" key="7">
    <source>
        <dbReference type="ARBA" id="ARBA00022824"/>
    </source>
</evidence>
<keyword evidence="3" id="KW-0337">GPI-anchor biosynthesis</keyword>
<feature type="transmembrane region" description="Helical" evidence="11">
    <location>
        <begin position="172"/>
        <end position="204"/>
    </location>
</feature>
<reference evidence="12 13" key="1">
    <citation type="submission" date="2015-06" db="EMBL/GenBank/DDBJ databases">
        <title>Cloning and characterization of the uncialamcin biosynthetic gene cluster.</title>
        <authorList>
            <person name="Yan X."/>
            <person name="Huang T."/>
            <person name="Ge H."/>
            <person name="Shen B."/>
        </authorList>
    </citation>
    <scope>NUCLEOTIDE SEQUENCE [LARGE SCALE GENOMIC DNA]</scope>
    <source>
        <strain evidence="12 13">DCA2648</strain>
    </source>
</reference>
<dbReference type="PANTHER" id="PTHR12468">
    <property type="entry name" value="GPI MANNOSYLTRANSFERASE 2"/>
    <property type="match status" value="1"/>
</dbReference>
<feature type="transmembrane region" description="Helical" evidence="11">
    <location>
        <begin position="321"/>
        <end position="340"/>
    </location>
</feature>
<evidence type="ECO:0000256" key="9">
    <source>
        <dbReference type="ARBA" id="ARBA00023136"/>
    </source>
</evidence>
<dbReference type="PANTHER" id="PTHR12468:SF2">
    <property type="entry name" value="GPI MANNOSYLTRANSFERASE 2"/>
    <property type="match status" value="1"/>
</dbReference>
<dbReference type="EMBL" id="LFBV01000001">
    <property type="protein sequence ID" value="OKH96739.1"/>
    <property type="molecule type" value="Genomic_DNA"/>
</dbReference>
<keyword evidence="4" id="KW-0328">Glycosyltransferase</keyword>
<dbReference type="GO" id="GO:0000009">
    <property type="term" value="F:alpha-1,6-mannosyltransferase activity"/>
    <property type="evidence" value="ECO:0007669"/>
    <property type="project" value="InterPro"/>
</dbReference>
<organism evidence="12 13">
    <name type="scientific">Streptomyces uncialis</name>
    <dbReference type="NCBI Taxonomy" id="1048205"/>
    <lineage>
        <taxon>Bacteria</taxon>
        <taxon>Bacillati</taxon>
        <taxon>Actinomycetota</taxon>
        <taxon>Actinomycetes</taxon>
        <taxon>Kitasatosporales</taxon>
        <taxon>Streptomycetaceae</taxon>
        <taxon>Streptomyces</taxon>
    </lineage>
</organism>
<feature type="transmembrane region" description="Helical" evidence="11">
    <location>
        <begin position="131"/>
        <end position="152"/>
    </location>
</feature>
<dbReference type="InterPro" id="IPR007315">
    <property type="entry name" value="PIG-V/Gpi18"/>
</dbReference>
<evidence type="ECO:0000256" key="3">
    <source>
        <dbReference type="ARBA" id="ARBA00022502"/>
    </source>
</evidence>
<evidence type="ECO:0000256" key="11">
    <source>
        <dbReference type="SAM" id="Phobius"/>
    </source>
</evidence>
<accession>A0A1Q4VFY5</accession>
<comment type="pathway">
    <text evidence="2">Glycolipid biosynthesis; glycosylphosphatidylinositol-anchor biosynthesis.</text>
</comment>
<keyword evidence="9 11" id="KW-0472">Membrane</keyword>
<sequence length="424" mass="43230">MLGPRALAALRHAGPALLVYTAVRVVCLVALAVRSAAEGSSPLTLLSARWDSLWYARVVEHGYDFTLTAPDGRVLSDMAFFPLLPWLERAVGAVTPLGPGHAGLAISAVASLAAAWGIHRVVGTLYGARPAFFAVVVWAALPVGIVQSMAYSESLFTALAAWSLYGVLRGDWVRAGLLASLAGLTRPVGLAVAAAVWAGMWLAWRRGVVTAARSGTDAGPDTDTGGDGGAGTNAGTGPGPGAGIGAGAGTGGGAPPHTRNPTRAGHRRMLLGALLAPVGAASYVLWVGVREGALFGYLDVQAAWGNGFDGGVAFARFVTGLPLPAALGLTAGVAALLWLYWTGVRRGQPLPLLVYSGVVLALALGSSGYFGSKPRLLMPAFPLLIPLAVALARARPRTSATVVVLATAVAAWYGAVWLNGSGPP</sequence>
<feature type="transmembrane region" description="Helical" evidence="11">
    <location>
        <begin position="376"/>
        <end position="392"/>
    </location>
</feature>
<keyword evidence="7" id="KW-0256">Endoplasmic reticulum</keyword>
<dbReference type="GO" id="GO:0004376">
    <property type="term" value="F:GPI mannosyltransferase activity"/>
    <property type="evidence" value="ECO:0007669"/>
    <property type="project" value="InterPro"/>
</dbReference>
<evidence type="ECO:0000256" key="8">
    <source>
        <dbReference type="ARBA" id="ARBA00022989"/>
    </source>
</evidence>
<dbReference type="AlphaFoldDB" id="A0A1Q4VFY5"/>
<evidence type="ECO:0000256" key="5">
    <source>
        <dbReference type="ARBA" id="ARBA00022679"/>
    </source>
</evidence>
<dbReference type="Proteomes" id="UP000186455">
    <property type="component" value="Unassembled WGS sequence"/>
</dbReference>
<feature type="transmembrane region" description="Helical" evidence="11">
    <location>
        <begin position="269"/>
        <end position="289"/>
    </location>
</feature>
<gene>
    <name evidence="12" type="ORF">AB852_04990</name>
</gene>
<comment type="caution">
    <text evidence="12">The sequence shown here is derived from an EMBL/GenBank/DDBJ whole genome shotgun (WGS) entry which is preliminary data.</text>
</comment>
<evidence type="ECO:0000256" key="2">
    <source>
        <dbReference type="ARBA" id="ARBA00004687"/>
    </source>
</evidence>
<dbReference type="UniPathway" id="UPA00196"/>
<dbReference type="GO" id="GO:0006506">
    <property type="term" value="P:GPI anchor biosynthetic process"/>
    <property type="evidence" value="ECO:0007669"/>
    <property type="project" value="UniProtKB-UniPathway"/>
</dbReference>